<evidence type="ECO:0000313" key="10">
    <source>
        <dbReference type="EMBL" id="SVA13228.1"/>
    </source>
</evidence>
<evidence type="ECO:0000259" key="8">
    <source>
        <dbReference type="Pfam" id="PF02465"/>
    </source>
</evidence>
<evidence type="ECO:0000256" key="4">
    <source>
        <dbReference type="ARBA" id="ARBA00023054"/>
    </source>
</evidence>
<organism evidence="10">
    <name type="scientific">marine metagenome</name>
    <dbReference type="NCBI Taxonomy" id="408172"/>
    <lineage>
        <taxon>unclassified sequences</taxon>
        <taxon>metagenomes</taxon>
        <taxon>ecological metagenomes</taxon>
    </lineage>
</organism>
<evidence type="ECO:0000256" key="1">
    <source>
        <dbReference type="ARBA" id="ARBA00004365"/>
    </source>
</evidence>
<comment type="similarity">
    <text evidence="2">Belongs to the FliD family.</text>
</comment>
<protein>
    <recommendedName>
        <fullName evidence="7">Filament cap protein</fullName>
    </recommendedName>
    <alternativeName>
        <fullName evidence="6">Flagellar cap protein</fullName>
    </alternativeName>
</protein>
<dbReference type="InterPro" id="IPR003481">
    <property type="entry name" value="FliD_N"/>
</dbReference>
<dbReference type="PANTHER" id="PTHR30288">
    <property type="entry name" value="FLAGELLAR CAP/ASSEMBLY PROTEIN FLID"/>
    <property type="match status" value="1"/>
</dbReference>
<proteinExistence type="inferred from homology"/>
<dbReference type="PANTHER" id="PTHR30288:SF0">
    <property type="entry name" value="FLAGELLAR HOOK-ASSOCIATED PROTEIN 2"/>
    <property type="match status" value="1"/>
</dbReference>
<dbReference type="Pfam" id="PF02465">
    <property type="entry name" value="FliD_N"/>
    <property type="match status" value="1"/>
</dbReference>
<dbReference type="GO" id="GO:0009424">
    <property type="term" value="C:bacterial-type flagellum hook"/>
    <property type="evidence" value="ECO:0007669"/>
    <property type="project" value="InterPro"/>
</dbReference>
<feature type="domain" description="Flagellar hook-associated protein 2 N-terminal" evidence="8">
    <location>
        <begin position="11"/>
        <end position="112"/>
    </location>
</feature>
<comment type="subunit">
    <text evidence="3">Homopentamer.</text>
</comment>
<gene>
    <name evidence="10" type="ORF">METZ01_LOCUS66082</name>
</gene>
<accession>A0A381TCA9</accession>
<dbReference type="Pfam" id="PF07195">
    <property type="entry name" value="FliD_C"/>
    <property type="match status" value="1"/>
</dbReference>
<dbReference type="GO" id="GO:0071973">
    <property type="term" value="P:bacterial-type flagellum-dependent cell motility"/>
    <property type="evidence" value="ECO:0007669"/>
    <property type="project" value="TreeGrafter"/>
</dbReference>
<dbReference type="EMBL" id="UINC01004290">
    <property type="protein sequence ID" value="SVA13228.1"/>
    <property type="molecule type" value="Genomic_DNA"/>
</dbReference>
<sequence>MAQNAVFGINSNLDTQDIINKMVSLEARSMDLVEAKKQIEQQKLASFKELKNRLQTFKSVVTTLNTESRFIVNKSVFSNNSSSDNNKVVDITTTSSATSGTYSLVVDNLATETKMISNGFASTTSELEYGRVKVTAGSASATVTINSTNNSLDGLRLAINNLGLDVKASFLNDGDDTVPVRLLISGNLTGATGAVTMSYSKDSIYPVDEISFTTTQEAKNASFSIDGVSISKSSNTVSDVISGAALKLQSAGSGTISLSTDTNAITTKVSDFVDEYNEISLFLSEQLALDSETEETGVLFGNFAVQNLQQILRSSISSEVTGITGDYTYLSQIGITTKSDGTLILDTDELSDALVDDIQNVSQLFSSRGTVTHSSVAFVGFTSDTAPGYYDLQVSSNVPQLSNSGASTFVNASGSGNFWAGSSGDSTGLNFRISGLTNGSYGQIWLSIGVAEILNRQLENMVDTSLNGPLVTELDTITETVDDYNITLLDQAERLLEFEESLKAKFSNLEIVLGRLNAQRDTFKNSLAGIQDIFSRRK</sequence>
<evidence type="ECO:0000256" key="2">
    <source>
        <dbReference type="ARBA" id="ARBA00009764"/>
    </source>
</evidence>
<dbReference type="GO" id="GO:0007155">
    <property type="term" value="P:cell adhesion"/>
    <property type="evidence" value="ECO:0007669"/>
    <property type="project" value="InterPro"/>
</dbReference>
<dbReference type="InterPro" id="IPR010809">
    <property type="entry name" value="FliD_C"/>
</dbReference>
<reference evidence="10" key="1">
    <citation type="submission" date="2018-05" db="EMBL/GenBank/DDBJ databases">
        <authorList>
            <person name="Lanie J.A."/>
            <person name="Ng W.-L."/>
            <person name="Kazmierczak K.M."/>
            <person name="Andrzejewski T.M."/>
            <person name="Davidsen T.M."/>
            <person name="Wayne K.J."/>
            <person name="Tettelin H."/>
            <person name="Glass J.I."/>
            <person name="Rusch D."/>
            <person name="Podicherti R."/>
            <person name="Tsui H.-C.T."/>
            <person name="Winkler M.E."/>
        </authorList>
    </citation>
    <scope>NUCLEOTIDE SEQUENCE</scope>
</reference>
<dbReference type="AlphaFoldDB" id="A0A381TCA9"/>
<name>A0A381TCA9_9ZZZZ</name>
<dbReference type="GO" id="GO:0009421">
    <property type="term" value="C:bacterial-type flagellum filament cap"/>
    <property type="evidence" value="ECO:0007669"/>
    <property type="project" value="InterPro"/>
</dbReference>
<keyword evidence="5" id="KW-0975">Bacterial flagellum</keyword>
<evidence type="ECO:0000256" key="5">
    <source>
        <dbReference type="ARBA" id="ARBA00023143"/>
    </source>
</evidence>
<evidence type="ECO:0000256" key="6">
    <source>
        <dbReference type="ARBA" id="ARBA00033074"/>
    </source>
</evidence>
<dbReference type="InterPro" id="IPR040026">
    <property type="entry name" value="FliD"/>
</dbReference>
<feature type="domain" description="Flagellar hook-associated protein 2 C-terminal" evidence="9">
    <location>
        <begin position="218"/>
        <end position="518"/>
    </location>
</feature>
<evidence type="ECO:0000259" key="9">
    <source>
        <dbReference type="Pfam" id="PF07195"/>
    </source>
</evidence>
<evidence type="ECO:0000256" key="3">
    <source>
        <dbReference type="ARBA" id="ARBA00011255"/>
    </source>
</evidence>
<comment type="subcellular location">
    <subcellularLocation>
        <location evidence="1">Bacterial flagellum</location>
    </subcellularLocation>
</comment>
<keyword evidence="4" id="KW-0175">Coiled coil</keyword>
<evidence type="ECO:0000256" key="7">
    <source>
        <dbReference type="ARBA" id="ARBA00033192"/>
    </source>
</evidence>